<keyword evidence="3" id="KW-1185">Reference proteome</keyword>
<dbReference type="HOGENOM" id="CLU_2484768_0_0_1"/>
<feature type="region of interest" description="Disordered" evidence="1">
    <location>
        <begin position="63"/>
        <end position="87"/>
    </location>
</feature>
<evidence type="ECO:0000313" key="2">
    <source>
        <dbReference type="EMBL" id="KIJ30647.1"/>
    </source>
</evidence>
<protein>
    <submittedName>
        <fullName evidence="2">Uncharacterized protein</fullName>
    </submittedName>
</protein>
<gene>
    <name evidence="2" type="ORF">M422DRAFT_267796</name>
</gene>
<accession>A0A0C9UP18</accession>
<proteinExistence type="predicted"/>
<dbReference type="Proteomes" id="UP000054279">
    <property type="component" value="Unassembled WGS sequence"/>
</dbReference>
<evidence type="ECO:0000313" key="3">
    <source>
        <dbReference type="Proteomes" id="UP000054279"/>
    </source>
</evidence>
<evidence type="ECO:0000256" key="1">
    <source>
        <dbReference type="SAM" id="MobiDB-lite"/>
    </source>
</evidence>
<organism evidence="2 3">
    <name type="scientific">Sphaerobolus stellatus (strain SS14)</name>
    <dbReference type="NCBI Taxonomy" id="990650"/>
    <lineage>
        <taxon>Eukaryota</taxon>
        <taxon>Fungi</taxon>
        <taxon>Dikarya</taxon>
        <taxon>Basidiomycota</taxon>
        <taxon>Agaricomycotina</taxon>
        <taxon>Agaricomycetes</taxon>
        <taxon>Phallomycetidae</taxon>
        <taxon>Geastrales</taxon>
        <taxon>Sphaerobolaceae</taxon>
        <taxon>Sphaerobolus</taxon>
    </lineage>
</organism>
<reference evidence="2 3" key="1">
    <citation type="submission" date="2014-06" db="EMBL/GenBank/DDBJ databases">
        <title>Evolutionary Origins and Diversification of the Mycorrhizal Mutualists.</title>
        <authorList>
            <consortium name="DOE Joint Genome Institute"/>
            <consortium name="Mycorrhizal Genomics Consortium"/>
            <person name="Kohler A."/>
            <person name="Kuo A."/>
            <person name="Nagy L.G."/>
            <person name="Floudas D."/>
            <person name="Copeland A."/>
            <person name="Barry K.W."/>
            <person name="Cichocki N."/>
            <person name="Veneault-Fourrey C."/>
            <person name="LaButti K."/>
            <person name="Lindquist E.A."/>
            <person name="Lipzen A."/>
            <person name="Lundell T."/>
            <person name="Morin E."/>
            <person name="Murat C."/>
            <person name="Riley R."/>
            <person name="Ohm R."/>
            <person name="Sun H."/>
            <person name="Tunlid A."/>
            <person name="Henrissat B."/>
            <person name="Grigoriev I.V."/>
            <person name="Hibbett D.S."/>
            <person name="Martin F."/>
        </authorList>
    </citation>
    <scope>NUCLEOTIDE SEQUENCE [LARGE SCALE GENOMIC DNA]</scope>
    <source>
        <strain evidence="2 3">SS14</strain>
    </source>
</reference>
<dbReference type="AlphaFoldDB" id="A0A0C9UP18"/>
<name>A0A0C9UP18_SPHS4</name>
<sequence>MEYAEGIDVAKDVASGSVRKISLWMHSPHVFTNYVLKIEDNDICLPSIMTVVWIREVTKDEQSRLAEEDGEGAEALARSYSTKKRIN</sequence>
<dbReference type="EMBL" id="KN837257">
    <property type="protein sequence ID" value="KIJ30647.1"/>
    <property type="molecule type" value="Genomic_DNA"/>
</dbReference>